<evidence type="ECO:0000256" key="12">
    <source>
        <dbReference type="ARBA" id="ARBA00076540"/>
    </source>
</evidence>
<dbReference type="OrthoDB" id="406152at2759"/>
<reference evidence="18" key="1">
    <citation type="submission" date="2022-11" db="UniProtKB">
        <authorList>
            <consortium name="EnsemblMetazoa"/>
        </authorList>
    </citation>
    <scope>IDENTIFICATION</scope>
</reference>
<evidence type="ECO:0000256" key="1">
    <source>
        <dbReference type="ARBA" id="ARBA00004123"/>
    </source>
</evidence>
<keyword evidence="6" id="KW-0539">Nucleus</keyword>
<evidence type="ECO:0000256" key="9">
    <source>
        <dbReference type="ARBA" id="ARBA00053180"/>
    </source>
</evidence>
<dbReference type="SUPFAM" id="SSF53335">
    <property type="entry name" value="S-adenosyl-L-methionine-dependent methyltransferases"/>
    <property type="match status" value="1"/>
</dbReference>
<dbReference type="GO" id="GO:0003676">
    <property type="term" value="F:nucleic acid binding"/>
    <property type="evidence" value="ECO:0007669"/>
    <property type="project" value="InterPro"/>
</dbReference>
<dbReference type="GO" id="GO:0032259">
    <property type="term" value="P:methylation"/>
    <property type="evidence" value="ECO:0007669"/>
    <property type="project" value="UniProtKB-KW"/>
</dbReference>
<dbReference type="EnsemblMetazoa" id="XM_038196293.1">
    <property type="protein sequence ID" value="XP_038052221.1"/>
    <property type="gene ID" value="LOC119724959"/>
</dbReference>
<protein>
    <recommendedName>
        <fullName evidence="15">Methyltransferase HEMK2</fullName>
    </recommendedName>
    <alternativeName>
        <fullName evidence="14">HemK methyltransferase family member 2</fullName>
    </alternativeName>
    <alternativeName>
        <fullName evidence="12">Lysine N-methyltransferase 9</fullName>
    </alternativeName>
    <alternativeName>
        <fullName evidence="11">Methylarsonite methyltransferase N6AMT1</fullName>
    </alternativeName>
    <alternativeName>
        <fullName evidence="16">Methyltransferase N6AMT1</fullName>
    </alternativeName>
    <alternativeName>
        <fullName evidence="13">Protein N(5)-glutamine methyltransferase</fullName>
    </alternativeName>
</protein>
<comment type="subcellular location">
    <subcellularLocation>
        <location evidence="1">Nucleus</location>
    </subcellularLocation>
</comment>
<evidence type="ECO:0000256" key="6">
    <source>
        <dbReference type="ARBA" id="ARBA00023242"/>
    </source>
</evidence>
<keyword evidence="5" id="KW-0949">S-adenosyl-L-methionine</keyword>
<dbReference type="RefSeq" id="XP_038052221.1">
    <property type="nucleotide sequence ID" value="XM_038196293.1"/>
</dbReference>
<dbReference type="EnsemblMetazoa" id="XM_038196294.1">
    <property type="protein sequence ID" value="XP_038052222.1"/>
    <property type="gene ID" value="LOC119724959"/>
</dbReference>
<keyword evidence="19" id="KW-1185">Reference proteome</keyword>
<comment type="function">
    <text evidence="9">Methyltransferase that can methylate proteins and, to a lower extent, arsenic. Catalytic subunit of a heterodimer with TRMT112, which monomethylates 'Lys-12' of histone H4 (H4K12me1), a modification present at the promoters of numerous genes encoding cell cycle regulators. Catalytic subunit of a heterodimer with TRMT112, which catalyzes N5-methylation of Glu residue of proteins with a Gly-Gln-Xaa-Xaa-Xaa-Arg motif. Methylates ETF1 on 'Gln-185'; ETF1 needs to be complexed to ERF3 in its GTP-bound form to be efficiently methylated. May also play a role in the modulation of arsenic-induced toxicity by mediating the conversion of monomethylarsonous acid (3+) into the less toxic dimethylarsonic acid. It however only plays a limited role in arsenic metabolism compared with AS3MT.</text>
</comment>
<dbReference type="RefSeq" id="XP_038052222.1">
    <property type="nucleotide sequence ID" value="XM_038196294.1"/>
</dbReference>
<evidence type="ECO:0000313" key="19">
    <source>
        <dbReference type="Proteomes" id="UP000887568"/>
    </source>
</evidence>
<dbReference type="CDD" id="cd02440">
    <property type="entry name" value="AdoMet_MTases"/>
    <property type="match status" value="1"/>
</dbReference>
<dbReference type="GO" id="GO:0036009">
    <property type="term" value="F:protein-glutamine N-methyltransferase activity"/>
    <property type="evidence" value="ECO:0007669"/>
    <property type="project" value="UniProtKB-ARBA"/>
</dbReference>
<evidence type="ECO:0000256" key="2">
    <source>
        <dbReference type="ARBA" id="ARBA00006149"/>
    </source>
</evidence>
<dbReference type="OMA" id="EWDDWME"/>
<evidence type="ECO:0000256" key="7">
    <source>
        <dbReference type="ARBA" id="ARBA00048619"/>
    </source>
</evidence>
<dbReference type="InterPro" id="IPR052190">
    <property type="entry name" value="Euk-Arch_PrmC-MTase"/>
</dbReference>
<evidence type="ECO:0000256" key="10">
    <source>
        <dbReference type="ARBA" id="ARBA00062344"/>
    </source>
</evidence>
<comment type="subunit">
    <text evidence="10">Heterodimer; heterodimerization with TRMT112 is required for S-adenosyl-L-methionine-binding.</text>
</comment>
<dbReference type="GO" id="GO:0005634">
    <property type="term" value="C:nucleus"/>
    <property type="evidence" value="ECO:0007669"/>
    <property type="project" value="UniProtKB-SubCell"/>
</dbReference>
<keyword evidence="3" id="KW-0489">Methyltransferase</keyword>
<sequence>MKMSGLKTPDYSHLHSEDFQDVYEPAEDTFLLLDALEKDAEFIQRKRPCVCVEVGSGSGVVITFLAQLLNNFSMCLAVDRNPKAATSTKRTAAQNGVAVEVVNSDLLSALQPHLHGNVDVLVFNPPYVVTPPEEVSRVGSSSIASSWAGGTNGREVLDRLLPHVGQLLSAEGVFYLLVIKENKPDDIRQILAEQKLSCEVLIERRAGPEHLSVLKFHHDPPS</sequence>
<evidence type="ECO:0000256" key="14">
    <source>
        <dbReference type="ARBA" id="ARBA00083337"/>
    </source>
</evidence>
<dbReference type="GeneID" id="119724959"/>
<dbReference type="Pfam" id="PF05175">
    <property type="entry name" value="MTS"/>
    <property type="match status" value="1"/>
</dbReference>
<evidence type="ECO:0000256" key="3">
    <source>
        <dbReference type="ARBA" id="ARBA00022603"/>
    </source>
</evidence>
<dbReference type="Gene3D" id="3.40.50.150">
    <property type="entry name" value="Vaccinia Virus protein VP39"/>
    <property type="match status" value="1"/>
</dbReference>
<dbReference type="InterPro" id="IPR007848">
    <property type="entry name" value="Small_mtfrase_dom"/>
</dbReference>
<feature type="domain" description="Methyltransferase small" evidence="17">
    <location>
        <begin position="31"/>
        <end position="129"/>
    </location>
</feature>
<dbReference type="InterPro" id="IPR029063">
    <property type="entry name" value="SAM-dependent_MTases_sf"/>
</dbReference>
<dbReference type="NCBIfam" id="TIGR00537">
    <property type="entry name" value="hemK_rel_arch"/>
    <property type="match status" value="1"/>
</dbReference>
<evidence type="ECO:0000256" key="8">
    <source>
        <dbReference type="ARBA" id="ARBA00050903"/>
    </source>
</evidence>
<comment type="catalytic activity">
    <reaction evidence="7">
        <text>L-lysyl-[histone] + S-adenosyl-L-methionine = N(6)-methyl-L-lysyl-[histone] + S-adenosyl-L-homocysteine + H(+)</text>
        <dbReference type="Rhea" id="RHEA:10024"/>
        <dbReference type="Rhea" id="RHEA-COMP:9845"/>
        <dbReference type="Rhea" id="RHEA-COMP:9846"/>
        <dbReference type="ChEBI" id="CHEBI:15378"/>
        <dbReference type="ChEBI" id="CHEBI:29969"/>
        <dbReference type="ChEBI" id="CHEBI:57856"/>
        <dbReference type="ChEBI" id="CHEBI:59789"/>
        <dbReference type="ChEBI" id="CHEBI:61929"/>
    </reaction>
    <physiologicalReaction direction="left-to-right" evidence="7">
        <dbReference type="Rhea" id="RHEA:10025"/>
    </physiologicalReaction>
</comment>
<dbReference type="InterPro" id="IPR002052">
    <property type="entry name" value="DNA_methylase_N6_adenine_CS"/>
</dbReference>
<dbReference type="CTD" id="67768"/>
<evidence type="ECO:0000313" key="18">
    <source>
        <dbReference type="EnsemblMetazoa" id="XP_038052222.1"/>
    </source>
</evidence>
<proteinExistence type="inferred from homology"/>
<dbReference type="FunFam" id="3.40.50.150:FF:000077">
    <property type="entry name" value="HemK methyltransferase family member 2"/>
    <property type="match status" value="1"/>
</dbReference>
<dbReference type="PANTHER" id="PTHR45875">
    <property type="entry name" value="METHYLTRANSFERASE N6AMT1"/>
    <property type="match status" value="1"/>
</dbReference>
<dbReference type="GO" id="GO:0035657">
    <property type="term" value="C:eRF1 methyltransferase complex"/>
    <property type="evidence" value="ECO:0007669"/>
    <property type="project" value="TreeGrafter"/>
</dbReference>
<dbReference type="AlphaFoldDB" id="A0A913ZK77"/>
<evidence type="ECO:0000256" key="11">
    <source>
        <dbReference type="ARBA" id="ARBA00075330"/>
    </source>
</evidence>
<dbReference type="Proteomes" id="UP000887568">
    <property type="component" value="Unplaced"/>
</dbReference>
<evidence type="ECO:0000256" key="15">
    <source>
        <dbReference type="ARBA" id="ARBA00093624"/>
    </source>
</evidence>
<name>A0A913ZK77_PATMI</name>
<evidence type="ECO:0000259" key="17">
    <source>
        <dbReference type="Pfam" id="PF05175"/>
    </source>
</evidence>
<comment type="similarity">
    <text evidence="2">Belongs to the eukaryotic/archaeal PrmC-related family.</text>
</comment>
<evidence type="ECO:0000256" key="4">
    <source>
        <dbReference type="ARBA" id="ARBA00022679"/>
    </source>
</evidence>
<organism evidence="18 19">
    <name type="scientific">Patiria miniata</name>
    <name type="common">Bat star</name>
    <name type="synonym">Asterina miniata</name>
    <dbReference type="NCBI Taxonomy" id="46514"/>
    <lineage>
        <taxon>Eukaryota</taxon>
        <taxon>Metazoa</taxon>
        <taxon>Echinodermata</taxon>
        <taxon>Eleutherozoa</taxon>
        <taxon>Asterozoa</taxon>
        <taxon>Asteroidea</taxon>
        <taxon>Valvatacea</taxon>
        <taxon>Valvatida</taxon>
        <taxon>Asterinidae</taxon>
        <taxon>Patiria</taxon>
    </lineage>
</organism>
<evidence type="ECO:0000256" key="13">
    <source>
        <dbReference type="ARBA" id="ARBA00080992"/>
    </source>
</evidence>
<dbReference type="InterPro" id="IPR004557">
    <property type="entry name" value="PrmC-related"/>
</dbReference>
<dbReference type="PANTHER" id="PTHR45875:SF1">
    <property type="entry name" value="METHYLTRANSFERASE N6AMT1"/>
    <property type="match status" value="1"/>
</dbReference>
<comment type="catalytic activity">
    <reaction evidence="8">
        <text>methylarsonous acid + S-adenosyl-L-methionine = dimethylarsinate + S-adenosyl-L-homocysteine + 2 H(+)</text>
        <dbReference type="Rhea" id="RHEA:11684"/>
        <dbReference type="ChEBI" id="CHEBI:15378"/>
        <dbReference type="ChEBI" id="CHEBI:16223"/>
        <dbReference type="ChEBI" id="CHEBI:17826"/>
        <dbReference type="ChEBI" id="CHEBI:57856"/>
        <dbReference type="ChEBI" id="CHEBI:59789"/>
    </reaction>
</comment>
<evidence type="ECO:0000256" key="5">
    <source>
        <dbReference type="ARBA" id="ARBA00022691"/>
    </source>
</evidence>
<keyword evidence="4" id="KW-0808">Transferase</keyword>
<evidence type="ECO:0000256" key="16">
    <source>
        <dbReference type="ARBA" id="ARBA00093667"/>
    </source>
</evidence>
<dbReference type="PROSITE" id="PS00092">
    <property type="entry name" value="N6_MTASE"/>
    <property type="match status" value="1"/>
</dbReference>
<accession>A0A913ZK77</accession>